<proteinExistence type="inferred from homology"/>
<dbReference type="GO" id="GO:0005654">
    <property type="term" value="C:nucleoplasm"/>
    <property type="evidence" value="ECO:0007669"/>
    <property type="project" value="UniProtKB-ARBA"/>
</dbReference>
<evidence type="ECO:0000256" key="5">
    <source>
        <dbReference type="ARBA" id="ARBA00023242"/>
    </source>
</evidence>
<dbReference type="GeneID" id="37270144"/>
<keyword evidence="5" id="KW-0539">Nucleus</keyword>
<comment type="subcellular location">
    <subcellularLocation>
        <location evidence="1">Nucleus</location>
    </subcellularLocation>
</comment>
<evidence type="ECO:0000313" key="7">
    <source>
        <dbReference type="EMBL" id="PWN97253.1"/>
    </source>
</evidence>
<feature type="compositionally biased region" description="Gly residues" evidence="6">
    <location>
        <begin position="262"/>
        <end position="271"/>
    </location>
</feature>
<dbReference type="Pfam" id="PF05158">
    <property type="entry name" value="RNA_pol_Rpc34"/>
    <property type="match status" value="2"/>
</dbReference>
<evidence type="ECO:0000256" key="1">
    <source>
        <dbReference type="ARBA" id="ARBA00004123"/>
    </source>
</evidence>
<dbReference type="AlphaFoldDB" id="A0A316ZAM5"/>
<dbReference type="Gene3D" id="1.10.10.10">
    <property type="entry name" value="Winged helix-like DNA-binding domain superfamily/Winged helix DNA-binding domain"/>
    <property type="match status" value="1"/>
</dbReference>
<evidence type="ECO:0000256" key="6">
    <source>
        <dbReference type="SAM" id="MobiDB-lite"/>
    </source>
</evidence>
<dbReference type="InterPro" id="IPR036388">
    <property type="entry name" value="WH-like_DNA-bd_sf"/>
</dbReference>
<dbReference type="STRING" id="58919.A0A316ZAM5"/>
<evidence type="ECO:0000313" key="8">
    <source>
        <dbReference type="Proteomes" id="UP000245946"/>
    </source>
</evidence>
<reference evidence="7 8" key="1">
    <citation type="journal article" date="2018" name="Mol. Biol. Evol.">
        <title>Broad Genomic Sampling Reveals a Smut Pathogenic Ancestry of the Fungal Clade Ustilaginomycotina.</title>
        <authorList>
            <person name="Kijpornyongpan T."/>
            <person name="Mondo S.J."/>
            <person name="Barry K."/>
            <person name="Sandor L."/>
            <person name="Lee J."/>
            <person name="Lipzen A."/>
            <person name="Pangilinan J."/>
            <person name="LaButti K."/>
            <person name="Hainaut M."/>
            <person name="Henrissat B."/>
            <person name="Grigoriev I.V."/>
            <person name="Spatafora J.W."/>
            <person name="Aime M.C."/>
        </authorList>
    </citation>
    <scope>NUCLEOTIDE SEQUENCE [LARGE SCALE GENOMIC DNA]</scope>
    <source>
        <strain evidence="7 8">MCA 4186</strain>
    </source>
</reference>
<keyword evidence="3" id="KW-0240">DNA-directed RNA polymerase</keyword>
<dbReference type="GO" id="GO:0006383">
    <property type="term" value="P:transcription by RNA polymerase III"/>
    <property type="evidence" value="ECO:0007669"/>
    <property type="project" value="InterPro"/>
</dbReference>
<keyword evidence="8" id="KW-1185">Reference proteome</keyword>
<gene>
    <name evidence="7" type="ORF">FA09DRAFT_330435</name>
</gene>
<dbReference type="RefSeq" id="XP_025597532.1">
    <property type="nucleotide sequence ID" value="XM_025742600.1"/>
</dbReference>
<feature type="region of interest" description="Disordered" evidence="6">
    <location>
        <begin position="1"/>
        <end position="21"/>
    </location>
</feature>
<dbReference type="GO" id="GO:0005666">
    <property type="term" value="C:RNA polymerase III complex"/>
    <property type="evidence" value="ECO:0007669"/>
    <property type="project" value="InterPro"/>
</dbReference>
<dbReference type="EMBL" id="KZ819295">
    <property type="protein sequence ID" value="PWN97253.1"/>
    <property type="molecule type" value="Genomic_DNA"/>
</dbReference>
<dbReference type="Proteomes" id="UP000245946">
    <property type="component" value="Unassembled WGS sequence"/>
</dbReference>
<comment type="similarity">
    <text evidence="2">Belongs to the eukaryotic RPC34/RPC39 RNA polymerase subunit family.</text>
</comment>
<dbReference type="PANTHER" id="PTHR12780">
    <property type="entry name" value="RNA POLYMERASE III DNA DIRECTED , 39KD SUBUNIT-RELATED"/>
    <property type="match status" value="1"/>
</dbReference>
<dbReference type="SUPFAM" id="SSF46785">
    <property type="entry name" value="Winged helix' DNA-binding domain"/>
    <property type="match status" value="1"/>
</dbReference>
<feature type="compositionally biased region" description="Low complexity" evidence="6">
    <location>
        <begin position="290"/>
        <end position="344"/>
    </location>
</feature>
<evidence type="ECO:0000256" key="4">
    <source>
        <dbReference type="ARBA" id="ARBA00023163"/>
    </source>
</evidence>
<feature type="compositionally biased region" description="Basic residues" evidence="6">
    <location>
        <begin position="347"/>
        <end position="420"/>
    </location>
</feature>
<feature type="region of interest" description="Disordered" evidence="6">
    <location>
        <begin position="257"/>
        <end position="434"/>
    </location>
</feature>
<protein>
    <recommendedName>
        <fullName evidence="9">RNA polymerase Rpc34</fullName>
    </recommendedName>
</protein>
<accession>A0A316ZAM5</accession>
<feature type="compositionally biased region" description="Acidic residues" evidence="6">
    <location>
        <begin position="501"/>
        <end position="512"/>
    </location>
</feature>
<sequence length="526" mass="55993">MPSSSKRSATAGSSRSGSGMNADEKVVWQAAMSRPNNTLTDLKDIELDIDRQLAAINGLLRKSLFTASKVGGAMHYTAVSKGEASVMGSMEGDEGIIYSLIKDSGTEGIWTKQLKTRSNLHQSVMTRCLKNLEQKQLVKVVKSVKFPTRKIYMLYGLTPSVELSGGPWYTDNELDTAFIEQLCLMLYRHIANETWPSSDAQGNSLGPLYPASHTAKLPTAPACLRWLKARKVTDIPLGVEDVQSLLDVLVFDEKIEKIPCMPGGGDGGGGKKVYDADYRPGSVDGMETQSSSSSSSGSDSGSESGSDSGSDNGSESGSDSGRSSGSASSASGSESGSGSDASSRSDSRKRKRKSSSKSSRKRSKSSSSSKKRHKSSSRKSSHSSRKHHSSSRKRSRSRSSSKRHGSKKKHRHKSSSRGRAVKNAALGAVDGDDDDVEEMSTAAAGMYVYRALKPLAVHVGWSETPCGACPVFDFCEPGGPVNAEGCAYMAQWLEVQHAGDEPEPDSESDNEDAAGSGAEAGTKSRK</sequence>
<dbReference type="GO" id="GO:0005737">
    <property type="term" value="C:cytoplasm"/>
    <property type="evidence" value="ECO:0007669"/>
    <property type="project" value="UniProtKB-ARBA"/>
</dbReference>
<dbReference type="InterPro" id="IPR007832">
    <property type="entry name" value="RNA_pol_Rpc34"/>
</dbReference>
<evidence type="ECO:0000256" key="2">
    <source>
        <dbReference type="ARBA" id="ARBA00011038"/>
    </source>
</evidence>
<dbReference type="InterPro" id="IPR016049">
    <property type="entry name" value="RNA_pol_Rpc34-like"/>
</dbReference>
<feature type="compositionally biased region" description="Low complexity" evidence="6">
    <location>
        <begin position="1"/>
        <end position="19"/>
    </location>
</feature>
<name>A0A316ZAM5_9BASI</name>
<dbReference type="OrthoDB" id="613763at2759"/>
<feature type="region of interest" description="Disordered" evidence="6">
    <location>
        <begin position="497"/>
        <end position="526"/>
    </location>
</feature>
<dbReference type="InterPro" id="IPR036390">
    <property type="entry name" value="WH_DNA-bd_sf"/>
</dbReference>
<keyword evidence="4" id="KW-0804">Transcription</keyword>
<organism evidence="7 8">
    <name type="scientific">Tilletiopsis washingtonensis</name>
    <dbReference type="NCBI Taxonomy" id="58919"/>
    <lineage>
        <taxon>Eukaryota</taxon>
        <taxon>Fungi</taxon>
        <taxon>Dikarya</taxon>
        <taxon>Basidiomycota</taxon>
        <taxon>Ustilaginomycotina</taxon>
        <taxon>Exobasidiomycetes</taxon>
        <taxon>Entylomatales</taxon>
        <taxon>Entylomatales incertae sedis</taxon>
        <taxon>Tilletiopsis</taxon>
    </lineage>
</organism>
<dbReference type="FunFam" id="1.10.10.10:FF:000116">
    <property type="entry name" value="DNA-directed RNA polymerase III subunit RPC6"/>
    <property type="match status" value="1"/>
</dbReference>
<evidence type="ECO:0000256" key="3">
    <source>
        <dbReference type="ARBA" id="ARBA00022478"/>
    </source>
</evidence>
<evidence type="ECO:0008006" key="9">
    <source>
        <dbReference type="Google" id="ProtNLM"/>
    </source>
</evidence>